<evidence type="ECO:0000256" key="4">
    <source>
        <dbReference type="SAM" id="SignalP"/>
    </source>
</evidence>
<evidence type="ECO:0000259" key="5">
    <source>
        <dbReference type="Pfam" id="PF01156"/>
    </source>
</evidence>
<comment type="similarity">
    <text evidence="1">Belongs to the IUNH family.</text>
</comment>
<dbReference type="Proteomes" id="UP000759537">
    <property type="component" value="Unassembled WGS sequence"/>
</dbReference>
<dbReference type="PROSITE" id="PS01247">
    <property type="entry name" value="IUNH"/>
    <property type="match status" value="1"/>
</dbReference>
<feature type="signal peptide" evidence="4">
    <location>
        <begin position="1"/>
        <end position="20"/>
    </location>
</feature>
<dbReference type="OrthoDB" id="5783963at2759"/>
<reference evidence="6" key="1">
    <citation type="submission" date="2019-10" db="EMBL/GenBank/DDBJ databases">
        <authorList>
            <consortium name="DOE Joint Genome Institute"/>
            <person name="Kuo A."/>
            <person name="Miyauchi S."/>
            <person name="Kiss E."/>
            <person name="Drula E."/>
            <person name="Kohler A."/>
            <person name="Sanchez-Garcia M."/>
            <person name="Andreopoulos B."/>
            <person name="Barry K.W."/>
            <person name="Bonito G."/>
            <person name="Buee M."/>
            <person name="Carver A."/>
            <person name="Chen C."/>
            <person name="Cichocki N."/>
            <person name="Clum A."/>
            <person name="Culley D."/>
            <person name="Crous P.W."/>
            <person name="Fauchery L."/>
            <person name="Girlanda M."/>
            <person name="Hayes R."/>
            <person name="Keri Z."/>
            <person name="LaButti K."/>
            <person name="Lipzen A."/>
            <person name="Lombard V."/>
            <person name="Magnuson J."/>
            <person name="Maillard F."/>
            <person name="Morin E."/>
            <person name="Murat C."/>
            <person name="Nolan M."/>
            <person name="Ohm R."/>
            <person name="Pangilinan J."/>
            <person name="Pereira M."/>
            <person name="Perotto S."/>
            <person name="Peter M."/>
            <person name="Riley R."/>
            <person name="Sitrit Y."/>
            <person name="Stielow B."/>
            <person name="Szollosi G."/>
            <person name="Zifcakova L."/>
            <person name="Stursova M."/>
            <person name="Spatafora J.W."/>
            <person name="Tedersoo L."/>
            <person name="Vaario L.-M."/>
            <person name="Yamada A."/>
            <person name="Yan M."/>
            <person name="Wang P."/>
            <person name="Xu J."/>
            <person name="Bruns T."/>
            <person name="Baldrian P."/>
            <person name="Vilgalys R."/>
            <person name="Henrissat B."/>
            <person name="Grigoriev I.V."/>
            <person name="Hibbett D."/>
            <person name="Nagy L.G."/>
            <person name="Martin F.M."/>
        </authorList>
    </citation>
    <scope>NUCLEOTIDE SEQUENCE</scope>
    <source>
        <strain evidence="6">Prilba</strain>
    </source>
</reference>
<accession>A0A9P5MQG0</accession>
<evidence type="ECO:0000256" key="3">
    <source>
        <dbReference type="ARBA" id="ARBA00023295"/>
    </source>
</evidence>
<keyword evidence="2 6" id="KW-0378">Hydrolase</keyword>
<feature type="chain" id="PRO_5040344241" evidence="4">
    <location>
        <begin position="21"/>
        <end position="447"/>
    </location>
</feature>
<organism evidence="6 7">
    <name type="scientific">Russula ochroleuca</name>
    <dbReference type="NCBI Taxonomy" id="152965"/>
    <lineage>
        <taxon>Eukaryota</taxon>
        <taxon>Fungi</taxon>
        <taxon>Dikarya</taxon>
        <taxon>Basidiomycota</taxon>
        <taxon>Agaricomycotina</taxon>
        <taxon>Agaricomycetes</taxon>
        <taxon>Russulales</taxon>
        <taxon>Russulaceae</taxon>
        <taxon>Russula</taxon>
    </lineage>
</organism>
<keyword evidence="4" id="KW-0732">Signal</keyword>
<sequence>MRPFRLWLILINVISLTVDTDPGVDDAIAILLALASPEIEIIAFVVSFGNTDVEASYRNIFKIYQAVGRHIDQHPEAHELFPGYTSVRKPLLLKGATGPLSGELHSATYFHGRDGLSDISESHPELNPPEDLLSAGNHPHLEVSDHPAHEAVLDLLRKRPPRSVTYISLGPLTNLAQTLRTDGACVRERIGRVVIMGGALDVPGNATPSAEFNFFADSYAVDEVLISPTTRLPLARVLLLPLDITSTHLLPFSTYTTHIDPAFATDTPSIPTAKKPLTHFTSAFLRRARSVMRAYGRDAMELHDIAAVWAAIAHPPGLEGSAPGWTARRRSFLMERVGELTCGMCVVDRRDDKGAYAPGANRARVQAELKSHMAAGSPGGFGSLESVAVPARVEVTDGPSHRCSDEQEGVPVVEGTPGAEALLQVMVKRIWHVVVDKENLTADLLLV</sequence>
<keyword evidence="3" id="KW-0326">Glycosidase</keyword>
<evidence type="ECO:0000256" key="1">
    <source>
        <dbReference type="ARBA" id="ARBA00009176"/>
    </source>
</evidence>
<evidence type="ECO:0000256" key="2">
    <source>
        <dbReference type="ARBA" id="ARBA00022801"/>
    </source>
</evidence>
<proteinExistence type="inferred from homology"/>
<dbReference type="InterPro" id="IPR001910">
    <property type="entry name" value="Inosine/uridine_hydrolase_dom"/>
</dbReference>
<dbReference type="GO" id="GO:0045437">
    <property type="term" value="F:uridine nucleosidase activity"/>
    <property type="evidence" value="ECO:0007669"/>
    <property type="project" value="UniProtKB-ARBA"/>
</dbReference>
<dbReference type="Pfam" id="PF01156">
    <property type="entry name" value="IU_nuc_hydro"/>
    <property type="match status" value="1"/>
</dbReference>
<dbReference type="InterPro" id="IPR023186">
    <property type="entry name" value="IUNH"/>
</dbReference>
<dbReference type="GO" id="GO:0008477">
    <property type="term" value="F:purine nucleosidase activity"/>
    <property type="evidence" value="ECO:0007669"/>
    <property type="project" value="TreeGrafter"/>
</dbReference>
<gene>
    <name evidence="6" type="ORF">DFH94DRAFT_636436</name>
</gene>
<dbReference type="EMBL" id="WHVB01000019">
    <property type="protein sequence ID" value="KAF8473081.1"/>
    <property type="molecule type" value="Genomic_DNA"/>
</dbReference>
<keyword evidence="7" id="KW-1185">Reference proteome</keyword>
<protein>
    <submittedName>
        <fullName evidence="6">Nucleoside hydrolase</fullName>
    </submittedName>
</protein>
<dbReference type="GO" id="GO:0006152">
    <property type="term" value="P:purine nucleoside catabolic process"/>
    <property type="evidence" value="ECO:0007669"/>
    <property type="project" value="TreeGrafter"/>
</dbReference>
<dbReference type="PANTHER" id="PTHR12304:SF56">
    <property type="entry name" value="HYDROLASE, PUTATIVE (AFU_ORTHOLOGUE AFUA_1G11790)-RELATED"/>
    <property type="match status" value="1"/>
</dbReference>
<dbReference type="PANTHER" id="PTHR12304">
    <property type="entry name" value="INOSINE-URIDINE PREFERRING NUCLEOSIDE HYDROLASE"/>
    <property type="match status" value="1"/>
</dbReference>
<feature type="domain" description="Inosine/uridine-preferring nucleoside hydrolase" evidence="5">
    <location>
        <begin position="17"/>
        <end position="357"/>
    </location>
</feature>
<dbReference type="InterPro" id="IPR036452">
    <property type="entry name" value="Ribo_hydro-like"/>
</dbReference>
<dbReference type="Gene3D" id="3.90.245.10">
    <property type="entry name" value="Ribonucleoside hydrolase-like"/>
    <property type="match status" value="1"/>
</dbReference>
<evidence type="ECO:0000313" key="7">
    <source>
        <dbReference type="Proteomes" id="UP000759537"/>
    </source>
</evidence>
<name>A0A9P5MQG0_9AGAM</name>
<evidence type="ECO:0000313" key="6">
    <source>
        <dbReference type="EMBL" id="KAF8473081.1"/>
    </source>
</evidence>
<comment type="caution">
    <text evidence="6">The sequence shown here is derived from an EMBL/GenBank/DDBJ whole genome shotgun (WGS) entry which is preliminary data.</text>
</comment>
<dbReference type="InterPro" id="IPR015910">
    <property type="entry name" value="I/U_nuclsd_hydro_CS"/>
</dbReference>
<reference evidence="6" key="2">
    <citation type="journal article" date="2020" name="Nat. Commun.">
        <title>Large-scale genome sequencing of mycorrhizal fungi provides insights into the early evolution of symbiotic traits.</title>
        <authorList>
            <person name="Miyauchi S."/>
            <person name="Kiss E."/>
            <person name="Kuo A."/>
            <person name="Drula E."/>
            <person name="Kohler A."/>
            <person name="Sanchez-Garcia M."/>
            <person name="Morin E."/>
            <person name="Andreopoulos B."/>
            <person name="Barry K.W."/>
            <person name="Bonito G."/>
            <person name="Buee M."/>
            <person name="Carver A."/>
            <person name="Chen C."/>
            <person name="Cichocki N."/>
            <person name="Clum A."/>
            <person name="Culley D."/>
            <person name="Crous P.W."/>
            <person name="Fauchery L."/>
            <person name="Girlanda M."/>
            <person name="Hayes R.D."/>
            <person name="Keri Z."/>
            <person name="LaButti K."/>
            <person name="Lipzen A."/>
            <person name="Lombard V."/>
            <person name="Magnuson J."/>
            <person name="Maillard F."/>
            <person name="Murat C."/>
            <person name="Nolan M."/>
            <person name="Ohm R.A."/>
            <person name="Pangilinan J."/>
            <person name="Pereira M.F."/>
            <person name="Perotto S."/>
            <person name="Peter M."/>
            <person name="Pfister S."/>
            <person name="Riley R."/>
            <person name="Sitrit Y."/>
            <person name="Stielow J.B."/>
            <person name="Szollosi G."/>
            <person name="Zifcakova L."/>
            <person name="Stursova M."/>
            <person name="Spatafora J.W."/>
            <person name="Tedersoo L."/>
            <person name="Vaario L.M."/>
            <person name="Yamada A."/>
            <person name="Yan M."/>
            <person name="Wang P."/>
            <person name="Xu J."/>
            <person name="Bruns T."/>
            <person name="Baldrian P."/>
            <person name="Vilgalys R."/>
            <person name="Dunand C."/>
            <person name="Henrissat B."/>
            <person name="Grigoriev I.V."/>
            <person name="Hibbett D."/>
            <person name="Nagy L.G."/>
            <person name="Martin F.M."/>
        </authorList>
    </citation>
    <scope>NUCLEOTIDE SEQUENCE</scope>
    <source>
        <strain evidence="6">Prilba</strain>
    </source>
</reference>
<dbReference type="GO" id="GO:0005829">
    <property type="term" value="C:cytosol"/>
    <property type="evidence" value="ECO:0007669"/>
    <property type="project" value="TreeGrafter"/>
</dbReference>
<dbReference type="AlphaFoldDB" id="A0A9P5MQG0"/>
<dbReference type="SUPFAM" id="SSF53590">
    <property type="entry name" value="Nucleoside hydrolase"/>
    <property type="match status" value="1"/>
</dbReference>